<protein>
    <submittedName>
        <fullName evidence="1">Uncharacterized protein</fullName>
    </submittedName>
</protein>
<dbReference type="InterPro" id="IPR006311">
    <property type="entry name" value="TAT_signal"/>
</dbReference>
<dbReference type="AlphaFoldDB" id="A0A517TZ67"/>
<proteinExistence type="predicted"/>
<dbReference type="KEGG" id="llh:I41_28540"/>
<gene>
    <name evidence="1" type="ORF">I41_28540</name>
</gene>
<accession>A0A517TZ67</accession>
<evidence type="ECO:0000313" key="1">
    <source>
        <dbReference type="EMBL" id="QDT73664.1"/>
    </source>
</evidence>
<dbReference type="EMBL" id="CP036339">
    <property type="protein sequence ID" value="QDT73664.1"/>
    <property type="molecule type" value="Genomic_DNA"/>
</dbReference>
<name>A0A517TZ67_9BACT</name>
<evidence type="ECO:0000313" key="2">
    <source>
        <dbReference type="Proteomes" id="UP000317909"/>
    </source>
</evidence>
<organism evidence="1 2">
    <name type="scientific">Lacipirellula limnantheis</name>
    <dbReference type="NCBI Taxonomy" id="2528024"/>
    <lineage>
        <taxon>Bacteria</taxon>
        <taxon>Pseudomonadati</taxon>
        <taxon>Planctomycetota</taxon>
        <taxon>Planctomycetia</taxon>
        <taxon>Pirellulales</taxon>
        <taxon>Lacipirellulaceae</taxon>
        <taxon>Lacipirellula</taxon>
    </lineage>
</organism>
<reference evidence="1 2" key="1">
    <citation type="submission" date="2019-02" db="EMBL/GenBank/DDBJ databases">
        <title>Deep-cultivation of Planctomycetes and their phenomic and genomic characterization uncovers novel biology.</title>
        <authorList>
            <person name="Wiegand S."/>
            <person name="Jogler M."/>
            <person name="Boedeker C."/>
            <person name="Pinto D."/>
            <person name="Vollmers J."/>
            <person name="Rivas-Marin E."/>
            <person name="Kohn T."/>
            <person name="Peeters S.H."/>
            <person name="Heuer A."/>
            <person name="Rast P."/>
            <person name="Oberbeckmann S."/>
            <person name="Bunk B."/>
            <person name="Jeske O."/>
            <person name="Meyerdierks A."/>
            <person name="Storesund J.E."/>
            <person name="Kallscheuer N."/>
            <person name="Luecker S."/>
            <person name="Lage O.M."/>
            <person name="Pohl T."/>
            <person name="Merkel B.J."/>
            <person name="Hornburger P."/>
            <person name="Mueller R.-W."/>
            <person name="Bruemmer F."/>
            <person name="Labrenz M."/>
            <person name="Spormann A.M."/>
            <person name="Op den Camp H."/>
            <person name="Overmann J."/>
            <person name="Amann R."/>
            <person name="Jetten M.S.M."/>
            <person name="Mascher T."/>
            <person name="Medema M.H."/>
            <person name="Devos D.P."/>
            <person name="Kaster A.-K."/>
            <person name="Ovreas L."/>
            <person name="Rohde M."/>
            <person name="Galperin M.Y."/>
            <person name="Jogler C."/>
        </authorList>
    </citation>
    <scope>NUCLEOTIDE SEQUENCE [LARGE SCALE GENOMIC DNA]</scope>
    <source>
        <strain evidence="1 2">I41</strain>
    </source>
</reference>
<dbReference type="InterPro" id="IPR017853">
    <property type="entry name" value="GH"/>
</dbReference>
<dbReference type="SUPFAM" id="SSF51445">
    <property type="entry name" value="(Trans)glycosidases"/>
    <property type="match status" value="1"/>
</dbReference>
<dbReference type="PROSITE" id="PS51318">
    <property type="entry name" value="TAT"/>
    <property type="match status" value="1"/>
</dbReference>
<keyword evidence="2" id="KW-1185">Reference proteome</keyword>
<sequence>MTVNRRDFVVAASAAGVGLLANRAVAEVGGTSADSHAGKKAFDDRIAFGAWINDVRTEPLPFASWPPDVLDDVAEQSIVRTIDLQSQAGYNMFDMFGLFAAWGWPIDIVSAASDGRDARVRRIVKAAHDRGIKLVYGLGVYSWGFDKIIQHDARVKGPNPHAMCASKDESWEWQKKIIDFILQYDFDGYHLEASDLGRCTCETCMKRWPVQATYYNDVTARCADYIRQRAPDKYIAAITISWADWNGGFTEEDKSNLVELSKKVDSIFDQGHHGQYVKQPDRKAFIERLHCKFGTSAGFWVYPPFRCHRQRWFLPYTQRTGAHIKELYADGGRSTLFYQGPVTNPGAEVNIAFGGKIMSNVERDVNDVLSEVLDELYQPKNASAHKTLCDTFQLAEDAYFNNMNYDADGIHLKGLPDYPGPGELHIGFGIGLAGGTSAVPVYLLEPNLVDEGRRCYAKGLEVCLKNICDIENQVGAAERMQRLKSSIYCALDDVITIAYARETSPKS</sequence>
<dbReference type="Proteomes" id="UP000317909">
    <property type="component" value="Chromosome"/>
</dbReference>